<feature type="transmembrane region" description="Helical" evidence="5">
    <location>
        <begin position="219"/>
        <end position="243"/>
    </location>
</feature>
<evidence type="ECO:0000256" key="2">
    <source>
        <dbReference type="ARBA" id="ARBA00022692"/>
    </source>
</evidence>
<accession>A0ABP5JX02</accession>
<keyword evidence="4 5" id="KW-0472">Membrane</keyword>
<gene>
    <name evidence="6" type="ORF">GCM10009843_20100</name>
</gene>
<comment type="subcellular location">
    <subcellularLocation>
        <location evidence="1">Membrane</location>
        <topology evidence="1">Multi-pass membrane protein</topology>
    </subcellularLocation>
</comment>
<keyword evidence="2 5" id="KW-0812">Transmembrane</keyword>
<evidence type="ECO:0000313" key="7">
    <source>
        <dbReference type="Proteomes" id="UP001500575"/>
    </source>
</evidence>
<feature type="transmembrane region" description="Helical" evidence="5">
    <location>
        <begin position="370"/>
        <end position="388"/>
    </location>
</feature>
<dbReference type="InterPro" id="IPR051788">
    <property type="entry name" value="MFS_Transporter"/>
</dbReference>
<feature type="transmembrane region" description="Helical" evidence="5">
    <location>
        <begin position="56"/>
        <end position="76"/>
    </location>
</feature>
<feature type="transmembrane region" description="Helical" evidence="5">
    <location>
        <begin position="83"/>
        <end position="101"/>
    </location>
</feature>
<reference evidence="7" key="1">
    <citation type="journal article" date="2019" name="Int. J. Syst. Evol. Microbiol.">
        <title>The Global Catalogue of Microorganisms (GCM) 10K type strain sequencing project: providing services to taxonomists for standard genome sequencing and annotation.</title>
        <authorList>
            <consortium name="The Broad Institute Genomics Platform"/>
            <consortium name="The Broad Institute Genome Sequencing Center for Infectious Disease"/>
            <person name="Wu L."/>
            <person name="Ma J."/>
        </authorList>
    </citation>
    <scope>NUCLEOTIDE SEQUENCE [LARGE SCALE GENOMIC DNA]</scope>
    <source>
        <strain evidence="7">JCM 16021</strain>
    </source>
</reference>
<dbReference type="PANTHER" id="PTHR23514:SF13">
    <property type="entry name" value="INNER MEMBRANE PROTEIN YBJJ"/>
    <property type="match status" value="1"/>
</dbReference>
<dbReference type="PANTHER" id="PTHR23514">
    <property type="entry name" value="BYPASS OF STOP CODON PROTEIN 6"/>
    <property type="match status" value="1"/>
</dbReference>
<feature type="transmembrane region" description="Helical" evidence="5">
    <location>
        <begin position="174"/>
        <end position="192"/>
    </location>
</feature>
<dbReference type="SUPFAM" id="SSF103473">
    <property type="entry name" value="MFS general substrate transporter"/>
    <property type="match status" value="1"/>
</dbReference>
<name>A0ABP5JX02_9ACTN</name>
<protein>
    <submittedName>
        <fullName evidence="6">MFS transporter</fullName>
    </submittedName>
</protein>
<feature type="transmembrane region" description="Helical" evidence="5">
    <location>
        <begin position="107"/>
        <end position="128"/>
    </location>
</feature>
<evidence type="ECO:0000256" key="5">
    <source>
        <dbReference type="SAM" id="Phobius"/>
    </source>
</evidence>
<feature type="transmembrane region" description="Helical" evidence="5">
    <location>
        <begin position="16"/>
        <end position="36"/>
    </location>
</feature>
<keyword evidence="3 5" id="KW-1133">Transmembrane helix</keyword>
<comment type="caution">
    <text evidence="6">The sequence shown here is derived from an EMBL/GenBank/DDBJ whole genome shotgun (WGS) entry which is preliminary data.</text>
</comment>
<dbReference type="RefSeq" id="WP_344303574.1">
    <property type="nucleotide sequence ID" value="NZ_BAAAQQ010000011.1"/>
</dbReference>
<dbReference type="InterPro" id="IPR036259">
    <property type="entry name" value="MFS_trans_sf"/>
</dbReference>
<feature type="transmembrane region" description="Helical" evidence="5">
    <location>
        <begin position="307"/>
        <end position="329"/>
    </location>
</feature>
<evidence type="ECO:0000313" key="6">
    <source>
        <dbReference type="EMBL" id="GAA2123913.1"/>
    </source>
</evidence>
<evidence type="ECO:0000256" key="3">
    <source>
        <dbReference type="ARBA" id="ARBA00022989"/>
    </source>
</evidence>
<dbReference type="Pfam" id="PF07690">
    <property type="entry name" value="MFS_1"/>
    <property type="match status" value="1"/>
</dbReference>
<proteinExistence type="predicted"/>
<dbReference type="Proteomes" id="UP001500575">
    <property type="component" value="Unassembled WGS sequence"/>
</dbReference>
<dbReference type="EMBL" id="BAAAQQ010000011">
    <property type="protein sequence ID" value="GAA2123913.1"/>
    <property type="molecule type" value="Genomic_DNA"/>
</dbReference>
<feature type="transmembrane region" description="Helical" evidence="5">
    <location>
        <begin position="249"/>
        <end position="271"/>
    </location>
</feature>
<evidence type="ECO:0000256" key="4">
    <source>
        <dbReference type="ARBA" id="ARBA00023136"/>
    </source>
</evidence>
<dbReference type="CDD" id="cd17393">
    <property type="entry name" value="MFS_MosC_like"/>
    <property type="match status" value="1"/>
</dbReference>
<dbReference type="Gene3D" id="1.20.1250.20">
    <property type="entry name" value="MFS general substrate transporter like domains"/>
    <property type="match status" value="1"/>
</dbReference>
<feature type="transmembrane region" description="Helical" evidence="5">
    <location>
        <begin position="148"/>
        <end position="168"/>
    </location>
</feature>
<dbReference type="InterPro" id="IPR011701">
    <property type="entry name" value="MFS"/>
</dbReference>
<organism evidence="6 7">
    <name type="scientific">Nocardioides bigeumensis</name>
    <dbReference type="NCBI Taxonomy" id="433657"/>
    <lineage>
        <taxon>Bacteria</taxon>
        <taxon>Bacillati</taxon>
        <taxon>Actinomycetota</taxon>
        <taxon>Actinomycetes</taxon>
        <taxon>Propionibacteriales</taxon>
        <taxon>Nocardioidaceae</taxon>
        <taxon>Nocardioides</taxon>
    </lineage>
</organism>
<feature type="transmembrane region" description="Helical" evidence="5">
    <location>
        <begin position="283"/>
        <end position="301"/>
    </location>
</feature>
<evidence type="ECO:0000256" key="1">
    <source>
        <dbReference type="ARBA" id="ARBA00004141"/>
    </source>
</evidence>
<feature type="transmembrane region" description="Helical" evidence="5">
    <location>
        <begin position="336"/>
        <end position="358"/>
    </location>
</feature>
<sequence>MTGPTTGAGTTSSQVLVARNAVAVVFALNGLCFATWVSRIPEVRDDLGLTNGRLGLLLLAIAAGSVLAMPTTGALINRFGTIAVTRFGLSSAVLGLVTAAMGASEGIVPLTALGLFAYGVGTGVWDVAMNVEGAAVERGLGRTIMPRFHAGFSLGTVLGAGVGALVIWLGLPMLAHLGGVAVLAFGVVWTRARSFLPVEPEPEGGHSSAWTAWREPRTLLIGLMVFALALTEGTANDWLALALVDGYDVAHWVGVTGFALFVTAMTLGRLLGTQLLDRFGRLAVLWSTMAAAAGGVVLIVYGGAVGAVAGIALWGVGASLGFPVGMSAAADDPIRAAARVSVVSTIGYGAFLGGPPLLGFVADRVGTLEALLVVAVLLVPSALVVPAAREPGR</sequence>
<keyword evidence="7" id="KW-1185">Reference proteome</keyword>